<evidence type="ECO:0000313" key="2">
    <source>
        <dbReference type="Proteomes" id="UP001385951"/>
    </source>
</evidence>
<name>A0AAW0FI93_9APHY</name>
<dbReference type="AlphaFoldDB" id="A0AAW0FI93"/>
<dbReference type="Proteomes" id="UP001385951">
    <property type="component" value="Unassembled WGS sequence"/>
</dbReference>
<accession>A0AAW0FI93</accession>
<protein>
    <recommendedName>
        <fullName evidence="3">F-box domain-containing protein</fullName>
    </recommendedName>
</protein>
<evidence type="ECO:0008006" key="3">
    <source>
        <dbReference type="Google" id="ProtNLM"/>
    </source>
</evidence>
<keyword evidence="2" id="KW-1185">Reference proteome</keyword>
<proteinExistence type="predicted"/>
<gene>
    <name evidence="1" type="ORF">QCA50_016933</name>
</gene>
<dbReference type="InterPro" id="IPR036047">
    <property type="entry name" value="F-box-like_dom_sf"/>
</dbReference>
<reference evidence="1 2" key="1">
    <citation type="submission" date="2022-09" db="EMBL/GenBank/DDBJ databases">
        <authorList>
            <person name="Palmer J.M."/>
        </authorList>
    </citation>
    <scope>NUCLEOTIDE SEQUENCE [LARGE SCALE GENOMIC DNA]</scope>
    <source>
        <strain evidence="1 2">DSM 7382</strain>
    </source>
</reference>
<evidence type="ECO:0000313" key="1">
    <source>
        <dbReference type="EMBL" id="KAK7679987.1"/>
    </source>
</evidence>
<dbReference type="SUPFAM" id="SSF81383">
    <property type="entry name" value="F-box domain"/>
    <property type="match status" value="1"/>
</dbReference>
<organism evidence="1 2">
    <name type="scientific">Cerrena zonata</name>
    <dbReference type="NCBI Taxonomy" id="2478898"/>
    <lineage>
        <taxon>Eukaryota</taxon>
        <taxon>Fungi</taxon>
        <taxon>Dikarya</taxon>
        <taxon>Basidiomycota</taxon>
        <taxon>Agaricomycotina</taxon>
        <taxon>Agaricomycetes</taxon>
        <taxon>Polyporales</taxon>
        <taxon>Cerrenaceae</taxon>
        <taxon>Cerrena</taxon>
    </lineage>
</organism>
<comment type="caution">
    <text evidence="1">The sequence shown here is derived from an EMBL/GenBank/DDBJ whole genome shotgun (WGS) entry which is preliminary data.</text>
</comment>
<sequence length="252" mass="28014">MTLDVASLLRFRQSCKYVYTVSLTKQLWLNVYLRDITAQHLPFAPYWKKIDALSGKQLKDLILHTLRLGLSSRTSIAPAASVTWVRLVQSQWLLVASSDDITSVITLWSVTSLLTSNTRSPAPLAEAFLPAPVATGKVDVVGSCVVLALELCGRIPQIEILSIVKTLFSRLQTLHDLAHLLFLKGDYLGLSVANNINIPCIVNWKELYIIKLRTLLDLQGGAAAMYMADGWIAVLRRSVLEAYTHDGHHYTT</sequence>
<dbReference type="EMBL" id="JASBNA010000053">
    <property type="protein sequence ID" value="KAK7679987.1"/>
    <property type="molecule type" value="Genomic_DNA"/>
</dbReference>